<evidence type="ECO:0000256" key="2">
    <source>
        <dbReference type="ARBA" id="ARBA00022448"/>
    </source>
</evidence>
<feature type="transmembrane region" description="Helical" evidence="7">
    <location>
        <begin position="165"/>
        <end position="188"/>
    </location>
</feature>
<keyword evidence="4" id="KW-0769">Symport</keyword>
<evidence type="ECO:0000259" key="8">
    <source>
        <dbReference type="PROSITE" id="PS50850"/>
    </source>
</evidence>
<feature type="domain" description="Major facilitator superfamily (MFS) profile" evidence="8">
    <location>
        <begin position="9"/>
        <end position="449"/>
    </location>
</feature>
<dbReference type="InterPro" id="IPR050382">
    <property type="entry name" value="MFS_Na/Anion_cotransporter"/>
</dbReference>
<feature type="transmembrane region" description="Helical" evidence="7">
    <location>
        <begin position="292"/>
        <end position="311"/>
    </location>
</feature>
<feature type="transmembrane region" description="Helical" evidence="7">
    <location>
        <begin position="332"/>
        <end position="351"/>
    </location>
</feature>
<protein>
    <recommendedName>
        <fullName evidence="8">Major facilitator superfamily (MFS) profile domain-containing protein</fullName>
    </recommendedName>
</protein>
<dbReference type="FunFam" id="1.20.1250.20:FF:000003">
    <property type="entry name" value="Solute carrier family 17 member 3"/>
    <property type="match status" value="1"/>
</dbReference>
<evidence type="ECO:0000256" key="7">
    <source>
        <dbReference type="SAM" id="Phobius"/>
    </source>
</evidence>
<proteinExistence type="predicted"/>
<dbReference type="PROSITE" id="PS50850">
    <property type="entry name" value="MFS"/>
    <property type="match status" value="1"/>
</dbReference>
<dbReference type="InterPro" id="IPR011701">
    <property type="entry name" value="MFS"/>
</dbReference>
<keyword evidence="3 7" id="KW-0812">Transmembrane</keyword>
<feature type="transmembrane region" description="Helical" evidence="7">
    <location>
        <begin position="426"/>
        <end position="444"/>
    </location>
</feature>
<reference evidence="9 10" key="1">
    <citation type="journal article" date="2024" name="Insects">
        <title>An Improved Chromosome-Level Genome Assembly of the Firefly Pyrocoelia pectoralis.</title>
        <authorList>
            <person name="Fu X."/>
            <person name="Meyer-Rochow V.B."/>
            <person name="Ballantyne L."/>
            <person name="Zhu X."/>
        </authorList>
    </citation>
    <scope>NUCLEOTIDE SEQUENCE [LARGE SCALE GENOMIC DNA]</scope>
    <source>
        <strain evidence="9">XCY_ONT2</strain>
    </source>
</reference>
<dbReference type="InterPro" id="IPR020846">
    <property type="entry name" value="MFS_dom"/>
</dbReference>
<name>A0AAN7VCU5_9COLE</name>
<evidence type="ECO:0000313" key="10">
    <source>
        <dbReference type="Proteomes" id="UP001329430"/>
    </source>
</evidence>
<evidence type="ECO:0000256" key="4">
    <source>
        <dbReference type="ARBA" id="ARBA00022847"/>
    </source>
</evidence>
<evidence type="ECO:0000256" key="3">
    <source>
        <dbReference type="ARBA" id="ARBA00022692"/>
    </source>
</evidence>
<comment type="caution">
    <text evidence="9">The sequence shown here is derived from an EMBL/GenBank/DDBJ whole genome shotgun (WGS) entry which is preliminary data.</text>
</comment>
<evidence type="ECO:0000313" key="9">
    <source>
        <dbReference type="EMBL" id="KAK5641059.1"/>
    </source>
</evidence>
<feature type="transmembrane region" description="Helical" evidence="7">
    <location>
        <begin position="105"/>
        <end position="124"/>
    </location>
</feature>
<dbReference type="GO" id="GO:0015293">
    <property type="term" value="F:symporter activity"/>
    <property type="evidence" value="ECO:0007669"/>
    <property type="project" value="UniProtKB-KW"/>
</dbReference>
<comment type="subcellular location">
    <subcellularLocation>
        <location evidence="1">Membrane</location>
        <topology evidence="1">Multi-pass membrane protein</topology>
    </subcellularLocation>
</comment>
<organism evidence="9 10">
    <name type="scientific">Pyrocoelia pectoralis</name>
    <dbReference type="NCBI Taxonomy" id="417401"/>
    <lineage>
        <taxon>Eukaryota</taxon>
        <taxon>Metazoa</taxon>
        <taxon>Ecdysozoa</taxon>
        <taxon>Arthropoda</taxon>
        <taxon>Hexapoda</taxon>
        <taxon>Insecta</taxon>
        <taxon>Pterygota</taxon>
        <taxon>Neoptera</taxon>
        <taxon>Endopterygota</taxon>
        <taxon>Coleoptera</taxon>
        <taxon>Polyphaga</taxon>
        <taxon>Elateriformia</taxon>
        <taxon>Elateroidea</taxon>
        <taxon>Lampyridae</taxon>
        <taxon>Lampyrinae</taxon>
        <taxon>Pyrocoelia</taxon>
    </lineage>
</organism>
<dbReference type="EMBL" id="JAVRBK010000007">
    <property type="protein sequence ID" value="KAK5641059.1"/>
    <property type="molecule type" value="Genomic_DNA"/>
</dbReference>
<feature type="transmembrane region" description="Helical" evidence="7">
    <location>
        <begin position="9"/>
        <end position="31"/>
    </location>
</feature>
<dbReference type="GO" id="GO:0006820">
    <property type="term" value="P:monoatomic anion transport"/>
    <property type="evidence" value="ECO:0007669"/>
    <property type="project" value="TreeGrafter"/>
</dbReference>
<keyword evidence="6 7" id="KW-0472">Membrane</keyword>
<keyword evidence="10" id="KW-1185">Reference proteome</keyword>
<dbReference type="PANTHER" id="PTHR11662:SF77">
    <property type="entry name" value="MAJOR FACILITATOR SUPERFAMILY TRANSPORTER 17, ISOFORM F"/>
    <property type="match status" value="1"/>
</dbReference>
<dbReference type="Pfam" id="PF07690">
    <property type="entry name" value="MFS_1"/>
    <property type="match status" value="1"/>
</dbReference>
<dbReference type="SUPFAM" id="SSF103473">
    <property type="entry name" value="MFS general substrate transporter"/>
    <property type="match status" value="1"/>
</dbReference>
<feature type="transmembrane region" description="Helical" evidence="7">
    <location>
        <begin position="393"/>
        <end position="414"/>
    </location>
</feature>
<feature type="transmembrane region" description="Helical" evidence="7">
    <location>
        <begin position="194"/>
        <end position="213"/>
    </location>
</feature>
<feature type="transmembrane region" description="Helical" evidence="7">
    <location>
        <begin position="130"/>
        <end position="153"/>
    </location>
</feature>
<accession>A0AAN7VCU5</accession>
<evidence type="ECO:0000256" key="5">
    <source>
        <dbReference type="ARBA" id="ARBA00022989"/>
    </source>
</evidence>
<gene>
    <name evidence="9" type="ORF">RI129_009606</name>
</gene>
<dbReference type="InterPro" id="IPR036259">
    <property type="entry name" value="MFS_trans_sf"/>
</dbReference>
<dbReference type="PANTHER" id="PTHR11662">
    <property type="entry name" value="SOLUTE CARRIER FAMILY 17"/>
    <property type="match status" value="1"/>
</dbReference>
<feature type="transmembrane region" description="Helical" evidence="7">
    <location>
        <begin position="255"/>
        <end position="280"/>
    </location>
</feature>
<dbReference type="Proteomes" id="UP001329430">
    <property type="component" value="Chromosome 7"/>
</dbReference>
<keyword evidence="2" id="KW-0813">Transport</keyword>
<evidence type="ECO:0000256" key="6">
    <source>
        <dbReference type="ARBA" id="ARBA00023136"/>
    </source>
</evidence>
<keyword evidence="5 7" id="KW-1133">Transmembrane helix</keyword>
<evidence type="ECO:0000256" key="1">
    <source>
        <dbReference type="ARBA" id="ARBA00004141"/>
    </source>
</evidence>
<dbReference type="AlphaFoldDB" id="A0AAN7VCU5"/>
<feature type="transmembrane region" description="Helical" evidence="7">
    <location>
        <begin position="74"/>
        <end position="93"/>
    </location>
</feature>
<feature type="transmembrane region" description="Helical" evidence="7">
    <location>
        <begin position="357"/>
        <end position="381"/>
    </location>
</feature>
<dbReference type="GO" id="GO:0016020">
    <property type="term" value="C:membrane"/>
    <property type="evidence" value="ECO:0007669"/>
    <property type="project" value="UniProtKB-SubCell"/>
</dbReference>
<sequence length="471" mass="52469">MVIPARLKLYFMSLLVLTICSLNINVAYLTLPLMVKDYYHSDNHVNTNGICNVPKNKSTVLKNYEGTLEWSADIQYFFLTSPYISYIISQIFVGNVTHKFGTKCIVSYSIVTISLCNIIVSFASKIHYSFALVVQVIHGFGQGMITPALYRVIPQWIPIKERSKFMSCFQGSSIGSLVSQILSALLITYARWEYVYIISGLLGLTLNIAWRVTAYDKPELHPRITLDELTYIQENRNKTDDCNHRIPWISILSSLPLWAIVVSAFGRIWFSAVVSIYGSLYLKTINGLNAKMIAIFSGAIYLGNFLFALIFSCISDELLTREVISLLANRKLITAIGQVPSALLMAGVGYLGCSVPLVLTIWGLIQMLLSVCFVGAMVNIVDIAPAFSAPAMGFVQMVGMLPEVISMLVAKSYLQEGVSLGAWKEIFITTSIIGLGSYLFYFIFSSSDVSNVFYNSIIIVIPFIDTNMELR</sequence>
<dbReference type="Gene3D" id="1.20.1250.20">
    <property type="entry name" value="MFS general substrate transporter like domains"/>
    <property type="match status" value="2"/>
</dbReference>